<sequence length="322" mass="37103">VFSDYKYSEDSNDNLSYINCRLVVPSVIFAIISIMAISLGITLGHFYDLKRKEEGNIPTWLNASGWYSNHCQNSTSVTVPEKYLPSILRILELTVQANVLFRVATCIPNSLRIFQSYLNSVMNSYFCPDIKEWRWYRICNTITPILLLFEVSACTVFSINTIRQDYQIYKIAFHCFLMSALMHMVTSTAAAIYRTNKKFEIIDRISVMIKLISFITFGTTAPKVAVTHNSFINLPGCHYYVPAYQALFEYALIVSNAAFHLTAIIDTRNLRFLLYPRTCSGECEPLSPRNFQKGGKFEHCRSEHHLDKKRLKNSLKMRQTRS</sequence>
<reference evidence="3 4" key="2">
    <citation type="submission" date="2018-11" db="EMBL/GenBank/DDBJ databases">
        <authorList>
            <consortium name="Pathogen Informatics"/>
        </authorList>
    </citation>
    <scope>NUCLEOTIDE SEQUENCE [LARGE SCALE GENOMIC DNA]</scope>
</reference>
<dbReference type="GO" id="GO:0005789">
    <property type="term" value="C:endoplasmic reticulum membrane"/>
    <property type="evidence" value="ECO:0007669"/>
    <property type="project" value="TreeGrafter"/>
</dbReference>
<proteinExistence type="predicted"/>
<organism evidence="5">
    <name type="scientific">Thelazia callipaeda</name>
    <name type="common">Oriental eyeworm</name>
    <name type="synonym">Parasitic nematode</name>
    <dbReference type="NCBI Taxonomy" id="103827"/>
    <lineage>
        <taxon>Eukaryota</taxon>
        <taxon>Metazoa</taxon>
        <taxon>Ecdysozoa</taxon>
        <taxon>Nematoda</taxon>
        <taxon>Chromadorea</taxon>
        <taxon>Rhabditida</taxon>
        <taxon>Spirurina</taxon>
        <taxon>Spiruromorpha</taxon>
        <taxon>Thelazioidea</taxon>
        <taxon>Thelaziidae</taxon>
        <taxon>Thelazia</taxon>
    </lineage>
</organism>
<protein>
    <submittedName>
        <fullName evidence="5">G_PROTEIN_RECEP_F1_2 domain-containing protein</fullName>
    </submittedName>
</protein>
<feature type="transmembrane region" description="Helical" evidence="1">
    <location>
        <begin position="138"/>
        <end position="159"/>
    </location>
</feature>
<dbReference type="PANTHER" id="PTHR12892">
    <property type="entry name" value="FGF RECEPTOR ACTIVATING PROTEIN 1"/>
    <property type="match status" value="1"/>
</dbReference>
<dbReference type="WBParaSite" id="TCLT_0000624301-mRNA-1">
    <property type="protein sequence ID" value="TCLT_0000624301-mRNA-1"/>
    <property type="gene ID" value="TCLT_0000624301"/>
</dbReference>
<feature type="transmembrane region" description="Helical" evidence="1">
    <location>
        <begin position="22"/>
        <end position="43"/>
    </location>
</feature>
<reference evidence="5" key="1">
    <citation type="submission" date="2017-02" db="UniProtKB">
        <authorList>
            <consortium name="WormBaseParasite"/>
        </authorList>
    </citation>
    <scope>IDENTIFICATION</scope>
</reference>
<dbReference type="Pfam" id="PF10277">
    <property type="entry name" value="Frag1"/>
    <property type="match status" value="1"/>
</dbReference>
<feature type="transmembrane region" description="Helical" evidence="1">
    <location>
        <begin position="205"/>
        <end position="226"/>
    </location>
</feature>
<dbReference type="OrthoDB" id="68581at2759"/>
<dbReference type="EMBL" id="UYYF01004400">
    <property type="protein sequence ID" value="VDN03563.1"/>
    <property type="molecule type" value="Genomic_DNA"/>
</dbReference>
<keyword evidence="1" id="KW-1133">Transmembrane helix</keyword>
<dbReference type="InterPro" id="IPR019402">
    <property type="entry name" value="CWH43_N"/>
</dbReference>
<name>A0A0N5D0C6_THECL</name>
<feature type="domain" description="CWH43-like N-terminal" evidence="2">
    <location>
        <begin position="66"/>
        <end position="267"/>
    </location>
</feature>
<dbReference type="PANTHER" id="PTHR12892:SF8">
    <property type="entry name" value="PROTEIN CBG16685"/>
    <property type="match status" value="1"/>
</dbReference>
<dbReference type="GO" id="GO:0006506">
    <property type="term" value="P:GPI anchor biosynthetic process"/>
    <property type="evidence" value="ECO:0007669"/>
    <property type="project" value="TreeGrafter"/>
</dbReference>
<dbReference type="Proteomes" id="UP000276776">
    <property type="component" value="Unassembled WGS sequence"/>
</dbReference>
<accession>A0A0N5D0C6</accession>
<dbReference type="InterPro" id="IPR039545">
    <property type="entry name" value="PGAP2"/>
</dbReference>
<dbReference type="OMA" id="SGECEPI"/>
<evidence type="ECO:0000313" key="3">
    <source>
        <dbReference type="EMBL" id="VDN03563.1"/>
    </source>
</evidence>
<dbReference type="AlphaFoldDB" id="A0A0N5D0C6"/>
<gene>
    <name evidence="3" type="ORF">TCLT_LOCUS6232</name>
</gene>
<evidence type="ECO:0000313" key="5">
    <source>
        <dbReference type="WBParaSite" id="TCLT_0000624301-mRNA-1"/>
    </source>
</evidence>
<keyword evidence="1" id="KW-0472">Membrane</keyword>
<dbReference type="GO" id="GO:0000139">
    <property type="term" value="C:Golgi membrane"/>
    <property type="evidence" value="ECO:0007669"/>
    <property type="project" value="InterPro"/>
</dbReference>
<feature type="transmembrane region" description="Helical" evidence="1">
    <location>
        <begin position="171"/>
        <end position="193"/>
    </location>
</feature>
<evidence type="ECO:0000256" key="1">
    <source>
        <dbReference type="SAM" id="Phobius"/>
    </source>
</evidence>
<feature type="transmembrane region" description="Helical" evidence="1">
    <location>
        <begin position="246"/>
        <end position="265"/>
    </location>
</feature>
<keyword evidence="4" id="KW-1185">Reference proteome</keyword>
<evidence type="ECO:0000259" key="2">
    <source>
        <dbReference type="Pfam" id="PF10277"/>
    </source>
</evidence>
<evidence type="ECO:0000313" key="4">
    <source>
        <dbReference type="Proteomes" id="UP000276776"/>
    </source>
</evidence>
<keyword evidence="1" id="KW-0812">Transmembrane</keyword>